<dbReference type="GO" id="GO:0045893">
    <property type="term" value="P:positive regulation of DNA-templated transcription"/>
    <property type="evidence" value="ECO:0007669"/>
    <property type="project" value="TreeGrafter"/>
</dbReference>
<feature type="region of interest" description="Disordered" evidence="2">
    <location>
        <begin position="377"/>
        <end position="495"/>
    </location>
</feature>
<feature type="region of interest" description="Disordered" evidence="2">
    <location>
        <begin position="1059"/>
        <end position="1139"/>
    </location>
</feature>
<feature type="domain" description="C2H2-type" evidence="3">
    <location>
        <begin position="1009"/>
        <end position="1031"/>
    </location>
</feature>
<feature type="compositionally biased region" description="Basic and acidic residues" evidence="2">
    <location>
        <begin position="241"/>
        <end position="259"/>
    </location>
</feature>
<feature type="compositionally biased region" description="Basic and acidic residues" evidence="2">
    <location>
        <begin position="1406"/>
        <end position="1417"/>
    </location>
</feature>
<feature type="region of interest" description="Disordered" evidence="2">
    <location>
        <begin position="519"/>
        <end position="642"/>
    </location>
</feature>
<evidence type="ECO:0000313" key="5">
    <source>
        <dbReference type="Proteomes" id="UP000694580"/>
    </source>
</evidence>
<feature type="compositionally biased region" description="Basic residues" evidence="2">
    <location>
        <begin position="198"/>
        <end position="210"/>
    </location>
</feature>
<feature type="compositionally biased region" description="Polar residues" evidence="2">
    <location>
        <begin position="1389"/>
        <end position="1402"/>
    </location>
</feature>
<feature type="compositionally biased region" description="Polar residues" evidence="2">
    <location>
        <begin position="977"/>
        <end position="989"/>
    </location>
</feature>
<dbReference type="PROSITE" id="PS00028">
    <property type="entry name" value="ZINC_FINGER_C2H2_1"/>
    <property type="match status" value="1"/>
</dbReference>
<feature type="compositionally biased region" description="Basic and acidic residues" evidence="2">
    <location>
        <begin position="1127"/>
        <end position="1139"/>
    </location>
</feature>
<dbReference type="Ensembl" id="ENSDCDT00010065004.1">
    <property type="protein sequence ID" value="ENSDCDP00010054421.1"/>
    <property type="gene ID" value="ENSDCDG00010031465.1"/>
</dbReference>
<feature type="compositionally biased region" description="Polar residues" evidence="2">
    <location>
        <begin position="895"/>
        <end position="911"/>
    </location>
</feature>
<feature type="region of interest" description="Disordered" evidence="2">
    <location>
        <begin position="1"/>
        <end position="306"/>
    </location>
</feature>
<name>A0AAY4EBN6_9TELE</name>
<feature type="compositionally biased region" description="Basic residues" evidence="2">
    <location>
        <begin position="559"/>
        <end position="569"/>
    </location>
</feature>
<dbReference type="InterPro" id="IPR003604">
    <property type="entry name" value="Matrin/U1-like-C_Znf_C2H2"/>
</dbReference>
<feature type="compositionally biased region" description="Pro residues" evidence="2">
    <location>
        <begin position="631"/>
        <end position="640"/>
    </location>
</feature>
<dbReference type="PANTHER" id="PTHR15577">
    <property type="entry name" value="ZINC FINGER CONTAINING PROTEIN"/>
    <property type="match status" value="1"/>
</dbReference>
<reference evidence="4" key="3">
    <citation type="submission" date="2025-09" db="UniProtKB">
        <authorList>
            <consortium name="Ensembl"/>
        </authorList>
    </citation>
    <scope>IDENTIFICATION</scope>
</reference>
<evidence type="ECO:0000259" key="3">
    <source>
        <dbReference type="PROSITE" id="PS00028"/>
    </source>
</evidence>
<feature type="compositionally biased region" description="Basic and acidic residues" evidence="2">
    <location>
        <begin position="1211"/>
        <end position="1263"/>
    </location>
</feature>
<feature type="compositionally biased region" description="Basic and acidic residues" evidence="2">
    <location>
        <begin position="385"/>
        <end position="398"/>
    </location>
</feature>
<feature type="compositionally biased region" description="Polar residues" evidence="2">
    <location>
        <begin position="1443"/>
        <end position="1459"/>
    </location>
</feature>
<evidence type="ECO:0000313" key="4">
    <source>
        <dbReference type="Ensembl" id="ENSDCDP00010054421.1"/>
    </source>
</evidence>
<feature type="region of interest" description="Disordered" evidence="2">
    <location>
        <begin position="859"/>
        <end position="926"/>
    </location>
</feature>
<dbReference type="Proteomes" id="UP000694580">
    <property type="component" value="Chromosome 8"/>
</dbReference>
<keyword evidence="1" id="KW-0175">Coiled coil</keyword>
<feature type="compositionally biased region" description="Basic and acidic residues" evidence="2">
    <location>
        <begin position="593"/>
        <end position="616"/>
    </location>
</feature>
<feature type="region of interest" description="Disordered" evidence="2">
    <location>
        <begin position="966"/>
        <end position="990"/>
    </location>
</feature>
<feature type="compositionally biased region" description="Basic residues" evidence="2">
    <location>
        <begin position="122"/>
        <end position="190"/>
    </location>
</feature>
<feature type="region of interest" description="Disordered" evidence="2">
    <location>
        <begin position="1161"/>
        <end position="1283"/>
    </location>
</feature>
<evidence type="ECO:0000256" key="2">
    <source>
        <dbReference type="SAM" id="MobiDB-lite"/>
    </source>
</evidence>
<feature type="region of interest" description="Disordered" evidence="2">
    <location>
        <begin position="1360"/>
        <end position="1417"/>
    </location>
</feature>
<dbReference type="GO" id="GO:0008270">
    <property type="term" value="F:zinc ion binding"/>
    <property type="evidence" value="ECO:0007669"/>
    <property type="project" value="InterPro"/>
</dbReference>
<feature type="compositionally biased region" description="Low complexity" evidence="2">
    <location>
        <begin position="211"/>
        <end position="237"/>
    </location>
</feature>
<feature type="compositionally biased region" description="Basic and acidic residues" evidence="2">
    <location>
        <begin position="1161"/>
        <end position="1204"/>
    </location>
</feature>
<organism evidence="4 5">
    <name type="scientific">Denticeps clupeoides</name>
    <name type="common">denticle herring</name>
    <dbReference type="NCBI Taxonomy" id="299321"/>
    <lineage>
        <taxon>Eukaryota</taxon>
        <taxon>Metazoa</taxon>
        <taxon>Chordata</taxon>
        <taxon>Craniata</taxon>
        <taxon>Vertebrata</taxon>
        <taxon>Euteleostomi</taxon>
        <taxon>Actinopterygii</taxon>
        <taxon>Neopterygii</taxon>
        <taxon>Teleostei</taxon>
        <taxon>Clupei</taxon>
        <taxon>Clupeiformes</taxon>
        <taxon>Denticipitoidei</taxon>
        <taxon>Denticipitidae</taxon>
        <taxon>Denticeps</taxon>
    </lineage>
</organism>
<protein>
    <recommendedName>
        <fullName evidence="3">C2H2-type domain-containing protein</fullName>
    </recommendedName>
</protein>
<dbReference type="PANTHER" id="PTHR15577:SF2">
    <property type="entry name" value="ZINC FINGER PROTEIN 318"/>
    <property type="match status" value="1"/>
</dbReference>
<feature type="compositionally biased region" description="Basic and acidic residues" evidence="2">
    <location>
        <begin position="462"/>
        <end position="475"/>
    </location>
</feature>
<feature type="compositionally biased region" description="Basic and acidic residues" evidence="2">
    <location>
        <begin position="859"/>
        <end position="888"/>
    </location>
</feature>
<gene>
    <name evidence="4" type="primary">ZNF318</name>
</gene>
<feature type="compositionally biased region" description="Acidic residues" evidence="2">
    <location>
        <begin position="399"/>
        <end position="413"/>
    </location>
</feature>
<dbReference type="GO" id="GO:0005654">
    <property type="term" value="C:nucleoplasm"/>
    <property type="evidence" value="ECO:0007669"/>
    <property type="project" value="TreeGrafter"/>
</dbReference>
<accession>A0AAY4EBN6</accession>
<feature type="compositionally biased region" description="Polar residues" evidence="2">
    <location>
        <begin position="1364"/>
        <end position="1375"/>
    </location>
</feature>
<dbReference type="InterPro" id="IPR055309">
    <property type="entry name" value="Znf318-like"/>
</dbReference>
<proteinExistence type="predicted"/>
<feature type="compositionally biased region" description="Low complexity" evidence="2">
    <location>
        <begin position="1568"/>
        <end position="1581"/>
    </location>
</feature>
<dbReference type="GO" id="GO:0045892">
    <property type="term" value="P:negative regulation of DNA-templated transcription"/>
    <property type="evidence" value="ECO:0007669"/>
    <property type="project" value="TreeGrafter"/>
</dbReference>
<dbReference type="SMART" id="SM00451">
    <property type="entry name" value="ZnF_U1"/>
    <property type="match status" value="2"/>
</dbReference>
<feature type="compositionally biased region" description="Basic and acidic residues" evidence="2">
    <location>
        <begin position="92"/>
        <end position="103"/>
    </location>
</feature>
<evidence type="ECO:0000256" key="1">
    <source>
        <dbReference type="SAM" id="Coils"/>
    </source>
</evidence>
<dbReference type="GO" id="GO:0003676">
    <property type="term" value="F:nucleic acid binding"/>
    <property type="evidence" value="ECO:0007669"/>
    <property type="project" value="InterPro"/>
</dbReference>
<feature type="coiled-coil region" evidence="1">
    <location>
        <begin position="751"/>
        <end position="842"/>
    </location>
</feature>
<feature type="compositionally biased region" description="Basic and acidic residues" evidence="2">
    <location>
        <begin position="31"/>
        <end position="51"/>
    </location>
</feature>
<feature type="region of interest" description="Disordered" evidence="2">
    <location>
        <begin position="1565"/>
        <end position="1586"/>
    </location>
</feature>
<reference evidence="4 5" key="1">
    <citation type="submission" date="2020-06" db="EMBL/GenBank/DDBJ databases">
        <authorList>
            <consortium name="Wellcome Sanger Institute Data Sharing"/>
        </authorList>
    </citation>
    <scope>NUCLEOTIDE SEQUENCE [LARGE SCALE GENOMIC DNA]</scope>
</reference>
<dbReference type="InterPro" id="IPR013087">
    <property type="entry name" value="Znf_C2H2_type"/>
</dbReference>
<dbReference type="GeneTree" id="ENSGT00390000000614"/>
<sequence>MYRGRPPRREGFIPPSRGPHPGAGRPFPRSPFRDDRDRGRNGHRDHPDPYRRSPPHRSPSPSHGGLPIDHSLVITVGNELTGPPGSRAPEPFVRDYHAGDPHYKPPYSPRKSSYDGADDRAARRRSFSRGRSRGRSRSRSHDRHRGRSKSCLRSRSRSRARSCSRGRSRAHSRARSRARSKSRPRSRSRSRSGSWSRGRSHTRSRRRSRSQSRSASSSSSGSSSSSSRSSSSSSHGGRTAKTKDEFRELELARRRKELEDIMNMPTKSILKKRLDSEADSPMATQNSDSPKETAVEKPGSGLSKEAETLLSALRSGLEPGLLASMLESHQVAKVSNAPSTLNPFEEILSQIQSGTSGSGEFLYSHERVRQNAGGFSKLLGLPEEMPGKADEKKKHISDIEDEEKFLYGDEAEEEKPQQQAVYGDARSERSHYLDSQAAGSSYLQGHTEPLVPQRSVPQQAEGRSERAVKQERSSVDRVLPAVEGNDLKVSQSPEEYEKIQDLLKTIGLDLDVSEISKMAARTQERLHGKKPPQRSPPSRQTKKQRNHRSSSSSSDGHRSHSRGSSRRSSSRSSSGASSRDDNWSRRHKKKRSPPPDHHGDGSRGHQETKTDKDGSRLRMQSATKSAADTSIPPPAMPPSVPQLSAHSALYTQTPTRQMVPPPNYPPPGYDQYGNYMPFMPQGWPMYPPPPLGPGMMPPPLPMDSYGTQPAMDHPYLKVIEPFAPESKDSRMTEADKMCKSLLEDSNADRWALEAKNNAKQKQKVLEERENLKKERETRLKKKDYLLKELERLRKQQGELLRKKRREKDGHKDPLLMELSRLQEDVMAQISSLRVEHEAAEKKFIELDKVALILGLHSSDRPRRESRSSGDYDHQETSEKQQDRGRSSDKSAASHKPSNTSSIKVPISTSRTSPEKQKDPDSASKPSVAEEKFEYYDAGNHWCKNCNITCGAMFDFFTHLHSKMHRKSQDPYDRPWASESSNHGTKQNVGEITKPAKGSEFLMAVRGFYCQLCREFFGDPICAEEHVTSHTHNENYKKQIFENPLYEQRRNLDRRAGMALGSEASAGRSKRMVQKRKHEEEVVREDEQKRVKEDKDEEKIKRVVDTEPRQKYVKEERRHRYSKEEDEERPRYGKEEERKLKYTCNEEETRLKYGRRDDEWYSKYAADEEDRKSEDKSKFGCGDMKRTKYPREEEDKKTKYSSKWEENEEDDERQKYSKRDNDKYRGDRAEGKFRRNKEEWLYQQKEEKVAHRIEERDGKKKTSKAEAPPAPEKPAEPPKVICGPSPAMLAKLRKKNEEHNKSTSIFGKFSWKKPQKTLLEKEAERMAAQYIKEDEAVEEEDAEAFSKSIAAAKSIAIKLSGKTPWASSNNPQKTQPTMPPPAMVLRKTTSKPVSPSMRPQSVTPAKAPDKSPVEEKKDAVLSADVISKAFEGQEVLLKVVEDLPSSSPTTGTMVDGQPQTEAKICSKPREAQPAPEPVVYPAERVMSLEPDVLVPGVPESEQNLSIVVRPPPQILKNLNDPLPKSNKPKSSLAAAKAQDLFDIFYCGGRTSATPTAAIKPAVVPKAQGNSNVDSSSESVELLSSEDVEGPCAEDAMEIIMSSNSPPPGAFSEQLSLDTFEFNFEQTEDV</sequence>
<keyword evidence="5" id="KW-1185">Reference proteome</keyword>
<dbReference type="SUPFAM" id="SSF57667">
    <property type="entry name" value="beta-beta-alpha zinc fingers"/>
    <property type="match status" value="1"/>
</dbReference>
<feature type="region of interest" description="Disordered" evidence="2">
    <location>
        <begin position="1440"/>
        <end position="1474"/>
    </location>
</feature>
<dbReference type="InterPro" id="IPR036236">
    <property type="entry name" value="Znf_C2H2_sf"/>
</dbReference>
<feature type="compositionally biased region" description="Basic and acidic residues" evidence="2">
    <location>
        <begin position="912"/>
        <end position="926"/>
    </location>
</feature>
<feature type="compositionally biased region" description="Basic and acidic residues" evidence="2">
    <location>
        <begin position="1076"/>
        <end position="1117"/>
    </location>
</feature>
<feature type="compositionally biased region" description="Polar residues" evidence="2">
    <location>
        <begin position="618"/>
        <end position="628"/>
    </location>
</feature>
<reference evidence="4" key="2">
    <citation type="submission" date="2025-08" db="UniProtKB">
        <authorList>
            <consortium name="Ensembl"/>
        </authorList>
    </citation>
    <scope>IDENTIFICATION</scope>
</reference>